<feature type="compositionally biased region" description="Low complexity" evidence="8">
    <location>
        <begin position="317"/>
        <end position="331"/>
    </location>
</feature>
<evidence type="ECO:0000259" key="9">
    <source>
        <dbReference type="Pfam" id="PF00249"/>
    </source>
</evidence>
<evidence type="ECO:0000256" key="1">
    <source>
        <dbReference type="ARBA" id="ARBA00004123"/>
    </source>
</evidence>
<evidence type="ECO:0000313" key="10">
    <source>
        <dbReference type="EMBL" id="KAF3332100.1"/>
    </source>
</evidence>
<dbReference type="InterPro" id="IPR006447">
    <property type="entry name" value="Myb_dom_plants"/>
</dbReference>
<reference evidence="10" key="1">
    <citation type="submission" date="2020-01" db="EMBL/GenBank/DDBJ databases">
        <title>Genome sequence of Kobresia littledalei, the first chromosome-level genome in the family Cyperaceae.</title>
        <authorList>
            <person name="Qu G."/>
        </authorList>
    </citation>
    <scope>NUCLEOTIDE SEQUENCE</scope>
    <source>
        <strain evidence="10">C.B.Clarke</strain>
        <tissue evidence="10">Leaf</tissue>
    </source>
</reference>
<dbReference type="Gene3D" id="1.10.10.60">
    <property type="entry name" value="Homeodomain-like"/>
    <property type="match status" value="1"/>
</dbReference>
<evidence type="ECO:0000256" key="3">
    <source>
        <dbReference type="ARBA" id="ARBA00022782"/>
    </source>
</evidence>
<name>A0A833VM10_9POAL</name>
<dbReference type="SUPFAM" id="SSF46689">
    <property type="entry name" value="Homeodomain-like"/>
    <property type="match status" value="1"/>
</dbReference>
<evidence type="ECO:0000256" key="7">
    <source>
        <dbReference type="ARBA" id="ARBA00023242"/>
    </source>
</evidence>
<feature type="domain" description="Myb-like" evidence="9">
    <location>
        <begin position="218"/>
        <end position="269"/>
    </location>
</feature>
<dbReference type="NCBIfam" id="TIGR01557">
    <property type="entry name" value="myb_SHAQKYF"/>
    <property type="match status" value="1"/>
</dbReference>
<dbReference type="AlphaFoldDB" id="A0A833VM10"/>
<dbReference type="GO" id="GO:0006355">
    <property type="term" value="P:regulation of DNA-templated transcription"/>
    <property type="evidence" value="ECO:0007669"/>
    <property type="project" value="InterPro"/>
</dbReference>
<dbReference type="Proteomes" id="UP000623129">
    <property type="component" value="Unassembled WGS sequence"/>
</dbReference>
<dbReference type="OrthoDB" id="551907at2759"/>
<keyword evidence="7" id="KW-0539">Nucleus</keyword>
<sequence length="394" mass="43336">MEATSAPSPDLSLHISLPNTAPSSLSDPAACQEHDTWRRLNGRPKSHSDSYMDLSLSQPSPISAEAESPWRRVDPISSPFTPQSDGCRPIRGIPIYHTNNTSSTTSPFMQSDPKSSNTTMPCFYGHQINSNNYSNYPLTWSTPSSSGLDPVSMGPTFQMPGAASTYHRMLIGPARLNGFSSEMNPFKGFNGYHHASQFGIGSRFVSKLPAKRSMRAPRMRWTSTLHARFVHAVELLGGHERATPKSVLELMDVKDLTLAHVKSHLQMYRTVKSTDKPVSSDGTGEDDLGSGSDLNIKRLMEQRATDRPSPPSEMDYSLTNTSTRWSNSSSRDPWPLVNSCNMDANRPPGLSCQADPNNETCRSNGSQVSNHELNSLSLEFTLGRPDWHGPDQIG</sequence>
<keyword evidence="2" id="KW-0217">Developmental protein</keyword>
<dbReference type="InterPro" id="IPR009057">
    <property type="entry name" value="Homeodomain-like_sf"/>
</dbReference>
<dbReference type="EMBL" id="SWLB01000012">
    <property type="protein sequence ID" value="KAF3332100.1"/>
    <property type="molecule type" value="Genomic_DNA"/>
</dbReference>
<organism evidence="10 11">
    <name type="scientific">Carex littledalei</name>
    <dbReference type="NCBI Taxonomy" id="544730"/>
    <lineage>
        <taxon>Eukaryota</taxon>
        <taxon>Viridiplantae</taxon>
        <taxon>Streptophyta</taxon>
        <taxon>Embryophyta</taxon>
        <taxon>Tracheophyta</taxon>
        <taxon>Spermatophyta</taxon>
        <taxon>Magnoliopsida</taxon>
        <taxon>Liliopsida</taxon>
        <taxon>Poales</taxon>
        <taxon>Cyperaceae</taxon>
        <taxon>Cyperoideae</taxon>
        <taxon>Cariceae</taxon>
        <taxon>Carex</taxon>
        <taxon>Carex subgen. Euthyceras</taxon>
    </lineage>
</organism>
<gene>
    <name evidence="10" type="ORF">FCM35_KLT03506</name>
</gene>
<feature type="compositionally biased region" description="Polar residues" evidence="8">
    <location>
        <begin position="17"/>
        <end position="26"/>
    </location>
</feature>
<proteinExistence type="predicted"/>
<evidence type="ECO:0000256" key="2">
    <source>
        <dbReference type="ARBA" id="ARBA00022473"/>
    </source>
</evidence>
<dbReference type="GO" id="GO:0010158">
    <property type="term" value="P:abaxial cell fate specification"/>
    <property type="evidence" value="ECO:0007669"/>
    <property type="project" value="InterPro"/>
</dbReference>
<dbReference type="GO" id="GO:0000976">
    <property type="term" value="F:transcription cis-regulatory region binding"/>
    <property type="evidence" value="ECO:0007669"/>
    <property type="project" value="InterPro"/>
</dbReference>
<comment type="caution">
    <text evidence="10">The sequence shown here is derived from an EMBL/GenBank/DDBJ whole genome shotgun (WGS) entry which is preliminary data.</text>
</comment>
<dbReference type="PANTHER" id="PTHR31496">
    <property type="entry name" value="TRANSCRIPTION FACTOR KAN2-RELATED"/>
    <property type="match status" value="1"/>
</dbReference>
<dbReference type="InterPro" id="IPR001005">
    <property type="entry name" value="SANT/Myb"/>
</dbReference>
<feature type="compositionally biased region" description="Basic and acidic residues" evidence="8">
    <location>
        <begin position="295"/>
        <end position="306"/>
    </location>
</feature>
<dbReference type="FunFam" id="1.10.10.60:FF:000002">
    <property type="entry name" value="Myb family transcription factor"/>
    <property type="match status" value="1"/>
</dbReference>
<feature type="region of interest" description="Disordered" evidence="8">
    <location>
        <begin position="272"/>
        <end position="332"/>
    </location>
</feature>
<feature type="region of interest" description="Disordered" evidence="8">
    <location>
        <begin position="1"/>
        <end position="68"/>
    </location>
</feature>
<dbReference type="GO" id="GO:0005634">
    <property type="term" value="C:nucleus"/>
    <property type="evidence" value="ECO:0007669"/>
    <property type="project" value="UniProtKB-SubCell"/>
</dbReference>
<keyword evidence="4" id="KW-0805">Transcription regulation</keyword>
<evidence type="ECO:0000256" key="8">
    <source>
        <dbReference type="SAM" id="MobiDB-lite"/>
    </source>
</evidence>
<keyword evidence="6" id="KW-0804">Transcription</keyword>
<evidence type="ECO:0000256" key="6">
    <source>
        <dbReference type="ARBA" id="ARBA00023163"/>
    </source>
</evidence>
<feature type="region of interest" description="Disordered" evidence="8">
    <location>
        <begin position="348"/>
        <end position="368"/>
    </location>
</feature>
<evidence type="ECO:0000256" key="5">
    <source>
        <dbReference type="ARBA" id="ARBA00023125"/>
    </source>
</evidence>
<evidence type="ECO:0000256" key="4">
    <source>
        <dbReference type="ARBA" id="ARBA00023015"/>
    </source>
</evidence>
<protein>
    <submittedName>
        <fullName evidence="10">Putative transcription factor RL9 isoform X1</fullName>
    </submittedName>
</protein>
<keyword evidence="11" id="KW-1185">Reference proteome</keyword>
<evidence type="ECO:0000313" key="11">
    <source>
        <dbReference type="Proteomes" id="UP000623129"/>
    </source>
</evidence>
<keyword evidence="5" id="KW-0238">DNA-binding</keyword>
<dbReference type="InterPro" id="IPR044847">
    <property type="entry name" value="KAN_fam"/>
</dbReference>
<dbReference type="Pfam" id="PF00249">
    <property type="entry name" value="Myb_DNA-binding"/>
    <property type="match status" value="1"/>
</dbReference>
<feature type="compositionally biased region" description="Polar residues" evidence="8">
    <location>
        <begin position="354"/>
        <end position="368"/>
    </location>
</feature>
<keyword evidence="3" id="KW-0221">Differentiation</keyword>
<accession>A0A833VM10</accession>
<dbReference type="PANTHER" id="PTHR31496:SF3">
    <property type="entry name" value="TRANSCRIPTION REPRESSOR KAN1"/>
    <property type="match status" value="1"/>
</dbReference>
<comment type="subcellular location">
    <subcellularLocation>
        <location evidence="1">Nucleus</location>
    </subcellularLocation>
</comment>